<dbReference type="InterPro" id="IPR022346">
    <property type="entry name" value="T2SS_GspH"/>
</dbReference>
<evidence type="ECO:0000256" key="8">
    <source>
        <dbReference type="ARBA" id="ARBA00023136"/>
    </source>
</evidence>
<evidence type="ECO:0000256" key="4">
    <source>
        <dbReference type="ARBA" id="ARBA00022481"/>
    </source>
</evidence>
<dbReference type="InterPro" id="IPR012902">
    <property type="entry name" value="N_methyl_site"/>
</dbReference>
<keyword evidence="13" id="KW-1185">Reference proteome</keyword>
<gene>
    <name evidence="12" type="ORF">GPA26_19690</name>
</gene>
<keyword evidence="3" id="KW-1003">Cell membrane</keyword>
<dbReference type="EMBL" id="WTVR01000049">
    <property type="protein sequence ID" value="NMF90697.1"/>
    <property type="molecule type" value="Genomic_DNA"/>
</dbReference>
<evidence type="ECO:0000256" key="6">
    <source>
        <dbReference type="ARBA" id="ARBA00022692"/>
    </source>
</evidence>
<dbReference type="Proteomes" id="UP000652074">
    <property type="component" value="Unassembled WGS sequence"/>
</dbReference>
<keyword evidence="6" id="KW-0812">Transmembrane</keyword>
<reference evidence="12 13" key="1">
    <citation type="submission" date="2019-12" db="EMBL/GenBank/DDBJ databases">
        <title>Comparative genomics gives insights into the taxonomy of the Azoarcus-Aromatoleum group and reveals separate origins of nif in the plant-associated Azoarcus and non-plant-associated Aromatoleum sub-groups.</title>
        <authorList>
            <person name="Lafos M."/>
            <person name="Maluk M."/>
            <person name="Batista M."/>
            <person name="Junghare M."/>
            <person name="Carmona M."/>
            <person name="Faoro H."/>
            <person name="Cruz L.M."/>
            <person name="Battistoni F."/>
            <person name="De Souza E."/>
            <person name="Pedrosa F."/>
            <person name="Chen W.-M."/>
            <person name="Poole P.S."/>
            <person name="Dixon R.A."/>
            <person name="James E.K."/>
        </authorList>
    </citation>
    <scope>NUCLEOTIDE SEQUENCE [LARGE SCALE GENOMIC DNA]</scope>
    <source>
        <strain evidence="12 13">ToN1</strain>
    </source>
</reference>
<dbReference type="Pfam" id="PF07963">
    <property type="entry name" value="N_methyl"/>
    <property type="match status" value="1"/>
</dbReference>
<dbReference type="RefSeq" id="WP_169208032.1">
    <property type="nucleotide sequence ID" value="NZ_CP059560.1"/>
</dbReference>
<dbReference type="SUPFAM" id="SSF54523">
    <property type="entry name" value="Pili subunits"/>
    <property type="match status" value="1"/>
</dbReference>
<evidence type="ECO:0000256" key="5">
    <source>
        <dbReference type="ARBA" id="ARBA00022519"/>
    </source>
</evidence>
<evidence type="ECO:0000256" key="10">
    <source>
        <dbReference type="ARBA" id="ARBA00030775"/>
    </source>
</evidence>
<keyword evidence="8" id="KW-0472">Membrane</keyword>
<evidence type="ECO:0000256" key="9">
    <source>
        <dbReference type="ARBA" id="ARBA00025772"/>
    </source>
</evidence>
<evidence type="ECO:0000259" key="11">
    <source>
        <dbReference type="Pfam" id="PF12019"/>
    </source>
</evidence>
<protein>
    <recommendedName>
        <fullName evidence="2">Type II secretion system protein H</fullName>
    </recommendedName>
    <alternativeName>
        <fullName evidence="10">General secretion pathway protein H</fullName>
    </alternativeName>
</protein>
<dbReference type="Pfam" id="PF12019">
    <property type="entry name" value="GspH"/>
    <property type="match status" value="1"/>
</dbReference>
<evidence type="ECO:0000313" key="12">
    <source>
        <dbReference type="EMBL" id="NMF90697.1"/>
    </source>
</evidence>
<dbReference type="InterPro" id="IPR045584">
    <property type="entry name" value="Pilin-like"/>
</dbReference>
<evidence type="ECO:0000256" key="7">
    <source>
        <dbReference type="ARBA" id="ARBA00022989"/>
    </source>
</evidence>
<evidence type="ECO:0000256" key="3">
    <source>
        <dbReference type="ARBA" id="ARBA00022475"/>
    </source>
</evidence>
<accession>A0ABX1MRT5</accession>
<evidence type="ECO:0000313" key="13">
    <source>
        <dbReference type="Proteomes" id="UP000652074"/>
    </source>
</evidence>
<sequence>MLNGVRRTSRQKGFTLVEALVAVGVLAVLASLAAPSFESTFVRFRVRVSAEGLMSGLQLARSEALRRNQAVRFTLDDGRGNWSVATLSPARSIQTSTGAAAAGVTMTTNASQTAVVFLASGLVDTSSARLERIDLSTRVPGVNSWRVEVHGGGQVRMCDPAVTDANDRRRC</sequence>
<keyword evidence="4" id="KW-0488">Methylation</keyword>
<feature type="domain" description="General secretion pathway GspH" evidence="11">
    <location>
        <begin position="50"/>
        <end position="153"/>
    </location>
</feature>
<comment type="subcellular location">
    <subcellularLocation>
        <location evidence="1">Cell inner membrane</location>
        <topology evidence="1">Single-pass membrane protein</topology>
    </subcellularLocation>
</comment>
<dbReference type="Gene3D" id="3.55.40.10">
    <property type="entry name" value="minor pseudopilin epsh domain"/>
    <property type="match status" value="1"/>
</dbReference>
<keyword evidence="7" id="KW-1133">Transmembrane helix</keyword>
<name>A0ABX1MRT5_9RHOO</name>
<comment type="caution">
    <text evidence="12">The sequence shown here is derived from an EMBL/GenBank/DDBJ whole genome shotgun (WGS) entry which is preliminary data.</text>
</comment>
<organism evidence="12 13">
    <name type="scientific">Aromatoleum petrolei</name>
    <dbReference type="NCBI Taxonomy" id="76116"/>
    <lineage>
        <taxon>Bacteria</taxon>
        <taxon>Pseudomonadati</taxon>
        <taxon>Pseudomonadota</taxon>
        <taxon>Betaproteobacteria</taxon>
        <taxon>Rhodocyclales</taxon>
        <taxon>Rhodocyclaceae</taxon>
        <taxon>Aromatoleum</taxon>
    </lineage>
</organism>
<dbReference type="PROSITE" id="PS00409">
    <property type="entry name" value="PROKAR_NTER_METHYL"/>
    <property type="match status" value="1"/>
</dbReference>
<proteinExistence type="inferred from homology"/>
<evidence type="ECO:0000256" key="1">
    <source>
        <dbReference type="ARBA" id="ARBA00004377"/>
    </source>
</evidence>
<dbReference type="NCBIfam" id="TIGR02532">
    <property type="entry name" value="IV_pilin_GFxxxE"/>
    <property type="match status" value="1"/>
</dbReference>
<evidence type="ECO:0000256" key="2">
    <source>
        <dbReference type="ARBA" id="ARBA00021549"/>
    </source>
</evidence>
<keyword evidence="5" id="KW-0997">Cell inner membrane</keyword>
<comment type="similarity">
    <text evidence="9">Belongs to the GSP H family.</text>
</comment>